<comment type="caution">
    <text evidence="3">The sequence shown here is derived from an EMBL/GenBank/DDBJ whole genome shotgun (WGS) entry which is preliminary data.</text>
</comment>
<accession>A0A401RJZ2</accession>
<dbReference type="OMA" id="LIDICIR"/>
<dbReference type="GO" id="GO:0043130">
    <property type="term" value="F:ubiquitin binding"/>
    <property type="evidence" value="ECO:0007669"/>
    <property type="project" value="InterPro"/>
</dbReference>
<dbReference type="PANTHER" id="PTHR13856:SF28">
    <property type="entry name" value="TOM1-LIKE PROTEIN 1"/>
    <property type="match status" value="1"/>
</dbReference>
<dbReference type="SMART" id="SM00288">
    <property type="entry name" value="VHS"/>
    <property type="match status" value="1"/>
</dbReference>
<dbReference type="STRING" id="137246.A0A401RJZ2"/>
<organism evidence="3 4">
    <name type="scientific">Chiloscyllium punctatum</name>
    <name type="common">Brownbanded bambooshark</name>
    <name type="synonym">Hemiscyllium punctatum</name>
    <dbReference type="NCBI Taxonomy" id="137246"/>
    <lineage>
        <taxon>Eukaryota</taxon>
        <taxon>Metazoa</taxon>
        <taxon>Chordata</taxon>
        <taxon>Craniata</taxon>
        <taxon>Vertebrata</taxon>
        <taxon>Chondrichthyes</taxon>
        <taxon>Elasmobranchii</taxon>
        <taxon>Galeomorphii</taxon>
        <taxon>Galeoidea</taxon>
        <taxon>Orectolobiformes</taxon>
        <taxon>Hemiscylliidae</taxon>
        <taxon>Chiloscyllium</taxon>
    </lineage>
</organism>
<dbReference type="GO" id="GO:0035091">
    <property type="term" value="F:phosphatidylinositol binding"/>
    <property type="evidence" value="ECO:0007669"/>
    <property type="project" value="InterPro"/>
</dbReference>
<dbReference type="GO" id="GO:0007165">
    <property type="term" value="P:signal transduction"/>
    <property type="evidence" value="ECO:0007669"/>
    <property type="project" value="TreeGrafter"/>
</dbReference>
<keyword evidence="4" id="KW-1185">Reference proteome</keyword>
<evidence type="ECO:0000313" key="3">
    <source>
        <dbReference type="EMBL" id="GCC18481.1"/>
    </source>
</evidence>
<gene>
    <name evidence="3" type="ORF">chiPu_0022367</name>
</gene>
<proteinExistence type="predicted"/>
<feature type="domain" description="VHS" evidence="2">
    <location>
        <begin position="1"/>
        <end position="106"/>
    </location>
</feature>
<dbReference type="AlphaFoldDB" id="A0A401RJZ2"/>
<feature type="region of interest" description="Disordered" evidence="1">
    <location>
        <begin position="106"/>
        <end position="126"/>
    </location>
</feature>
<dbReference type="GO" id="GO:0030276">
    <property type="term" value="F:clathrin binding"/>
    <property type="evidence" value="ECO:0007669"/>
    <property type="project" value="TreeGrafter"/>
</dbReference>
<dbReference type="OrthoDB" id="2018246at2759"/>
<protein>
    <recommendedName>
        <fullName evidence="2">VHS domain-containing protein</fullName>
    </recommendedName>
</protein>
<dbReference type="PANTHER" id="PTHR13856">
    <property type="entry name" value="VHS DOMAIN CONTAINING PROTEIN FAMILY"/>
    <property type="match status" value="1"/>
</dbReference>
<dbReference type="Gene3D" id="1.25.40.90">
    <property type="match status" value="1"/>
</dbReference>
<evidence type="ECO:0000313" key="4">
    <source>
        <dbReference type="Proteomes" id="UP000287033"/>
    </source>
</evidence>
<evidence type="ECO:0000259" key="2">
    <source>
        <dbReference type="PROSITE" id="PS50179"/>
    </source>
</evidence>
<name>A0A401RJZ2_CHIPU</name>
<dbReference type="SUPFAM" id="SSF48464">
    <property type="entry name" value="ENTH/VHS domain"/>
    <property type="match status" value="1"/>
</dbReference>
<evidence type="ECO:0000256" key="1">
    <source>
        <dbReference type="SAM" id="MobiDB-lite"/>
    </source>
</evidence>
<feature type="compositionally biased region" description="Polar residues" evidence="1">
    <location>
        <begin position="109"/>
        <end position="126"/>
    </location>
</feature>
<dbReference type="InterPro" id="IPR008942">
    <property type="entry name" value="ENTH_VHS"/>
</dbReference>
<dbReference type="Proteomes" id="UP000287033">
    <property type="component" value="Unassembled WGS sequence"/>
</dbReference>
<sequence length="126" mass="14348">PKEAVRALKKRISGNLNHQEVRLSLKLIDICIRNCGPRFHSLVVRREFVKDVLTKVLKPKYNAPVDIQNHILHLIQSWATTYHGPVNMSDVQELYVEMKRKGLIFPTQDEGSTGSWKSVSDKGTPS</sequence>
<reference evidence="3 4" key="1">
    <citation type="journal article" date="2018" name="Nat. Ecol. Evol.">
        <title>Shark genomes provide insights into elasmobranch evolution and the origin of vertebrates.</title>
        <authorList>
            <person name="Hara Y"/>
            <person name="Yamaguchi K"/>
            <person name="Onimaru K"/>
            <person name="Kadota M"/>
            <person name="Koyanagi M"/>
            <person name="Keeley SD"/>
            <person name="Tatsumi K"/>
            <person name="Tanaka K"/>
            <person name="Motone F"/>
            <person name="Kageyama Y"/>
            <person name="Nozu R"/>
            <person name="Adachi N"/>
            <person name="Nishimura O"/>
            <person name="Nakagawa R"/>
            <person name="Tanegashima C"/>
            <person name="Kiyatake I"/>
            <person name="Matsumoto R"/>
            <person name="Murakumo K"/>
            <person name="Nishida K"/>
            <person name="Terakita A"/>
            <person name="Kuratani S"/>
            <person name="Sato K"/>
            <person name="Hyodo S Kuraku.S."/>
        </authorList>
    </citation>
    <scope>NUCLEOTIDE SEQUENCE [LARGE SCALE GENOMIC DNA]</scope>
</reference>
<dbReference type="GO" id="GO:0005768">
    <property type="term" value="C:endosome"/>
    <property type="evidence" value="ECO:0007669"/>
    <property type="project" value="TreeGrafter"/>
</dbReference>
<dbReference type="Pfam" id="PF00790">
    <property type="entry name" value="VHS"/>
    <property type="match status" value="1"/>
</dbReference>
<dbReference type="PROSITE" id="PS50179">
    <property type="entry name" value="VHS"/>
    <property type="match status" value="1"/>
</dbReference>
<feature type="non-terminal residue" evidence="3">
    <location>
        <position position="1"/>
    </location>
</feature>
<dbReference type="EMBL" id="BEZZ01007338">
    <property type="protein sequence ID" value="GCC18481.1"/>
    <property type="molecule type" value="Genomic_DNA"/>
</dbReference>
<dbReference type="InterPro" id="IPR002014">
    <property type="entry name" value="VHS_dom"/>
</dbReference>
<dbReference type="GO" id="GO:0016020">
    <property type="term" value="C:membrane"/>
    <property type="evidence" value="ECO:0007669"/>
    <property type="project" value="TreeGrafter"/>
</dbReference>